<sequence length="192" mass="21325">MIDGVKVNEVQPLLALITRLVTAISTGGNYLLNIGPDHNGRVLPIFEERLRSLGSFVNAHSEAIFATKPWIFQNDSDSTIWYTSQVRNDTGLDPYRLYNNQTQANTIIYAFVVQWPMDNLVNLPLVIPTANTTVNLFSTQGFIPLSWNQPFQLNGGIQVDISGVSLPKFPSTDAFALKIEYAKDQNANPLQG</sequence>
<proteinExistence type="inferred from homology"/>
<dbReference type="GO" id="GO:0004560">
    <property type="term" value="F:alpha-L-fucosidase activity"/>
    <property type="evidence" value="ECO:0007669"/>
    <property type="project" value="UniProtKB-EC"/>
</dbReference>
<evidence type="ECO:0000256" key="6">
    <source>
        <dbReference type="ARBA" id="ARBA00023295"/>
    </source>
</evidence>
<keyword evidence="6" id="KW-0326">Glycosidase</keyword>
<accession>A0A914CS12</accession>
<dbReference type="GO" id="GO:0005764">
    <property type="term" value="C:lysosome"/>
    <property type="evidence" value="ECO:0007669"/>
    <property type="project" value="TreeGrafter"/>
</dbReference>
<dbReference type="GO" id="GO:0016139">
    <property type="term" value="P:glycoside catabolic process"/>
    <property type="evidence" value="ECO:0007669"/>
    <property type="project" value="TreeGrafter"/>
</dbReference>
<keyword evidence="4" id="KW-0732">Signal</keyword>
<dbReference type="InterPro" id="IPR057739">
    <property type="entry name" value="Glyco_hydro_29_N"/>
</dbReference>
<comment type="similarity">
    <text evidence="2">Belongs to the glycosyl hydrolase 29 family.</text>
</comment>
<evidence type="ECO:0000259" key="7">
    <source>
        <dbReference type="Pfam" id="PF01120"/>
    </source>
</evidence>
<dbReference type="Proteomes" id="UP000887540">
    <property type="component" value="Unplaced"/>
</dbReference>
<dbReference type="InterPro" id="IPR016286">
    <property type="entry name" value="FUC_metazoa-typ"/>
</dbReference>
<organism evidence="9 10">
    <name type="scientific">Acrobeloides nanus</name>
    <dbReference type="NCBI Taxonomy" id="290746"/>
    <lineage>
        <taxon>Eukaryota</taxon>
        <taxon>Metazoa</taxon>
        <taxon>Ecdysozoa</taxon>
        <taxon>Nematoda</taxon>
        <taxon>Chromadorea</taxon>
        <taxon>Rhabditida</taxon>
        <taxon>Tylenchina</taxon>
        <taxon>Cephalobomorpha</taxon>
        <taxon>Cephaloboidea</taxon>
        <taxon>Cephalobidae</taxon>
        <taxon>Acrobeloides</taxon>
    </lineage>
</organism>
<evidence type="ECO:0000256" key="4">
    <source>
        <dbReference type="ARBA" id="ARBA00022729"/>
    </source>
</evidence>
<evidence type="ECO:0000256" key="2">
    <source>
        <dbReference type="ARBA" id="ARBA00007951"/>
    </source>
</evidence>
<dbReference type="PANTHER" id="PTHR10030">
    <property type="entry name" value="ALPHA-L-FUCOSIDASE"/>
    <property type="match status" value="1"/>
</dbReference>
<dbReference type="EC" id="3.2.1.51" evidence="3"/>
<reference evidence="10" key="1">
    <citation type="submission" date="2022-11" db="UniProtKB">
        <authorList>
            <consortium name="WormBaseParasite"/>
        </authorList>
    </citation>
    <scope>IDENTIFICATION</scope>
</reference>
<feature type="domain" description="Alpha-L-fucosidase C-terminal" evidence="8">
    <location>
        <begin position="98"/>
        <end position="180"/>
    </location>
</feature>
<dbReference type="InterPro" id="IPR031919">
    <property type="entry name" value="Fucosidase_C"/>
</dbReference>
<comment type="function">
    <text evidence="1">Alpha-L-fucosidase is responsible for hydrolyzing the alpha-1,6-linked fucose joined to the reducing-end N-acetylglucosamine of the carbohydrate moieties of glycoproteins.</text>
</comment>
<dbReference type="InterPro" id="IPR017853">
    <property type="entry name" value="GH"/>
</dbReference>
<evidence type="ECO:0000256" key="3">
    <source>
        <dbReference type="ARBA" id="ARBA00012662"/>
    </source>
</evidence>
<dbReference type="GO" id="GO:0006004">
    <property type="term" value="P:fucose metabolic process"/>
    <property type="evidence" value="ECO:0007669"/>
    <property type="project" value="InterPro"/>
</dbReference>
<evidence type="ECO:0000313" key="10">
    <source>
        <dbReference type="WBParaSite" id="ACRNAN_scaffold1391.g16173.t1"/>
    </source>
</evidence>
<keyword evidence="9" id="KW-1185">Reference proteome</keyword>
<evidence type="ECO:0000256" key="1">
    <source>
        <dbReference type="ARBA" id="ARBA00004071"/>
    </source>
</evidence>
<dbReference type="AlphaFoldDB" id="A0A914CS12"/>
<dbReference type="Gene3D" id="3.20.20.80">
    <property type="entry name" value="Glycosidases"/>
    <property type="match status" value="1"/>
</dbReference>
<dbReference type="Pfam" id="PF01120">
    <property type="entry name" value="Alpha_L_fucos"/>
    <property type="match status" value="1"/>
</dbReference>
<name>A0A914CS12_9BILA</name>
<dbReference type="Pfam" id="PF16757">
    <property type="entry name" value="Fucosidase_C"/>
    <property type="match status" value="1"/>
</dbReference>
<protein>
    <recommendedName>
        <fullName evidence="3">alpha-L-fucosidase</fullName>
        <ecNumber evidence="3">3.2.1.51</ecNumber>
    </recommendedName>
</protein>
<dbReference type="PANTHER" id="PTHR10030:SF37">
    <property type="entry name" value="ALPHA-L-FUCOSIDASE-RELATED"/>
    <property type="match status" value="1"/>
</dbReference>
<evidence type="ECO:0000256" key="5">
    <source>
        <dbReference type="ARBA" id="ARBA00022801"/>
    </source>
</evidence>
<feature type="domain" description="Glycoside hydrolase family 29 N-terminal" evidence="7">
    <location>
        <begin position="9"/>
        <end position="62"/>
    </location>
</feature>
<dbReference type="WBParaSite" id="ACRNAN_scaffold1391.g16173.t1">
    <property type="protein sequence ID" value="ACRNAN_scaffold1391.g16173.t1"/>
    <property type="gene ID" value="ACRNAN_scaffold1391.g16173"/>
</dbReference>
<keyword evidence="5" id="KW-0378">Hydrolase</keyword>
<dbReference type="SUPFAM" id="SSF51445">
    <property type="entry name" value="(Trans)glycosidases"/>
    <property type="match status" value="1"/>
</dbReference>
<dbReference type="PRINTS" id="PR00741">
    <property type="entry name" value="GLHYDRLASE29"/>
</dbReference>
<dbReference type="InterPro" id="IPR000933">
    <property type="entry name" value="Glyco_hydro_29"/>
</dbReference>
<evidence type="ECO:0000259" key="8">
    <source>
        <dbReference type="Pfam" id="PF16757"/>
    </source>
</evidence>
<evidence type="ECO:0000313" key="9">
    <source>
        <dbReference type="Proteomes" id="UP000887540"/>
    </source>
</evidence>